<dbReference type="AlphaFoldDB" id="A0A193LL03"/>
<sequence length="740" mass="84231">MRRCYEEGIDPKSFEAPKSVSEAIHAFFKTSQSWDLPGKRAIQAESIQILARGPRNDTSLVIYDDGEGQHPDDFGGTFLSLLRGNKNEIRFVQGKYNMGGAGAVVFCGKKRYQLVASKRFDKSGKFGFTIMRKHPLSAEEEKTRKNTWYEYLLIDGKIPAFDIDSLDLGLHNRDFTTGTIIKLYSYNLPSGSRSVISRDLNQSINEFLFEPALPVYTIDIKERFPKDRALERHLYGLKRRLEEDGSKYIRTFFSESHSDADIGSLKVTVYVFNPRIDGKSAKETKGTISREFFKNNMSVMFSLNGQVHGGYTSEFITRSLKFNLLKDYLLIHVDCTNLKSSFRTELFMGSRDRLKNGEEGTYLRKLVADILTKGRLKEIYKEWKDSITTQSDSAEDLLKDFSNHLPMNKDLMRLLGNTFTLDIKGKKKDKKKEQNKKKRSAKKEIPFIPKRFPSVFDVDLKMKDADQIPLTNIPLGGEKALSFSTDVEDQYFDRVEEPGDLKITVLSHTTNESKGGKALGDPKEPGAVIDVSISSPSKGKIRVNINPTEKVNVGDTIKINASLSSPEGGMDQIFIVQISDKKQTPKTTPDPEKDEDNIGLPRLQEVFEAPKEGFKCWGDLDFVEMDFSTVMHPFVEGDKLDAIFVNMDSSVLKTYKSSLRSEEQLMVADKRYVSAVYFHTLFLYMISKNRNYQITKPKTDDANSLEDVDLSEYLKDIFDSYYSEFLLNFEMSTLMETLAD</sequence>
<reference evidence="1 2" key="1">
    <citation type="submission" date="2016-06" db="EMBL/GenBank/DDBJ databases">
        <title>Complete genome sequence of a deep-branching marine Gamma Proteobacterium Woeseia oceani type strain XK5.</title>
        <authorList>
            <person name="Mu D."/>
            <person name="Du Z."/>
        </authorList>
    </citation>
    <scope>NUCLEOTIDE SEQUENCE [LARGE SCALE GENOMIC DNA]</scope>
    <source>
        <strain evidence="1 2">XK5</strain>
    </source>
</reference>
<protein>
    <submittedName>
        <fullName evidence="1">Uncharacterized protein</fullName>
    </submittedName>
</protein>
<dbReference type="Proteomes" id="UP000092695">
    <property type="component" value="Chromosome"/>
</dbReference>
<dbReference type="KEGG" id="woc:BA177_13890"/>
<evidence type="ECO:0000313" key="1">
    <source>
        <dbReference type="EMBL" id="ANO53255.1"/>
    </source>
</evidence>
<gene>
    <name evidence="1" type="ORF">BA177_13890</name>
</gene>
<accession>A0A193LL03</accession>
<dbReference type="EMBL" id="CP016268">
    <property type="protein sequence ID" value="ANO53255.1"/>
    <property type="molecule type" value="Genomic_DNA"/>
</dbReference>
<organism evidence="1 2">
    <name type="scientific">Woeseia oceani</name>
    <dbReference type="NCBI Taxonomy" id="1548547"/>
    <lineage>
        <taxon>Bacteria</taxon>
        <taxon>Pseudomonadati</taxon>
        <taxon>Pseudomonadota</taxon>
        <taxon>Gammaproteobacteria</taxon>
        <taxon>Woeseiales</taxon>
        <taxon>Woeseiaceae</taxon>
        <taxon>Woeseia</taxon>
    </lineage>
</organism>
<evidence type="ECO:0000313" key="2">
    <source>
        <dbReference type="Proteomes" id="UP000092695"/>
    </source>
</evidence>
<name>A0A193LL03_9GAMM</name>
<keyword evidence="2" id="KW-1185">Reference proteome</keyword>
<dbReference type="OrthoDB" id="779545at2"/>
<proteinExistence type="predicted"/>